<keyword evidence="2" id="KW-1185">Reference proteome</keyword>
<comment type="caution">
    <text evidence="1">The sequence shown here is derived from an EMBL/GenBank/DDBJ whole genome shotgun (WGS) entry which is preliminary data.</text>
</comment>
<dbReference type="AlphaFoldDB" id="A0A7J7XHE2"/>
<proteinExistence type="predicted"/>
<evidence type="ECO:0000313" key="2">
    <source>
        <dbReference type="Proteomes" id="UP000527355"/>
    </source>
</evidence>
<sequence length="166" mass="18578">MNEMISVVQVKVYVSVSWYKYNGFPTVLISLFLCQIQNAVNPFSLTSVHQPVFFRAAAPKRVFLVIIKQENLMWACVAKVGGLSLLSDKLSDGFKISLWSSCHSFLGSKEGLGLLYSQCFSNVCKFSCTPLIKMKALCQEMALDDSEIEGGESTPETFSWSFIYLE</sequence>
<dbReference type="Proteomes" id="UP000527355">
    <property type="component" value="Unassembled WGS sequence"/>
</dbReference>
<reference evidence="1 2" key="1">
    <citation type="journal article" date="2020" name="Nature">
        <title>Six reference-quality genomes reveal evolution of bat adaptations.</title>
        <authorList>
            <person name="Jebb D."/>
            <person name="Huang Z."/>
            <person name="Pippel M."/>
            <person name="Hughes G.M."/>
            <person name="Lavrichenko K."/>
            <person name="Devanna P."/>
            <person name="Winkler S."/>
            <person name="Jermiin L.S."/>
            <person name="Skirmuntt E.C."/>
            <person name="Katzourakis A."/>
            <person name="Burkitt-Gray L."/>
            <person name="Ray D.A."/>
            <person name="Sullivan K.A.M."/>
            <person name="Roscito J.G."/>
            <person name="Kirilenko B.M."/>
            <person name="Davalos L.M."/>
            <person name="Corthals A.P."/>
            <person name="Power M.L."/>
            <person name="Jones G."/>
            <person name="Ransome R.D."/>
            <person name="Dechmann D.K.N."/>
            <person name="Locatelli A.G."/>
            <person name="Puechmaille S.J."/>
            <person name="Fedrigo O."/>
            <person name="Jarvis E.D."/>
            <person name="Hiller M."/>
            <person name="Vernes S.C."/>
            <person name="Myers E.W."/>
            <person name="Teeling E.C."/>
        </authorList>
    </citation>
    <scope>NUCLEOTIDE SEQUENCE [LARGE SCALE GENOMIC DNA]</scope>
    <source>
        <strain evidence="1">MMyoMyo1</strain>
        <tissue evidence="1">Flight muscle</tissue>
    </source>
</reference>
<dbReference type="EMBL" id="JABWUV010000006">
    <property type="protein sequence ID" value="KAF6349042.1"/>
    <property type="molecule type" value="Genomic_DNA"/>
</dbReference>
<accession>A0A7J7XHE2</accession>
<organism evidence="1 2">
    <name type="scientific">Myotis myotis</name>
    <name type="common">Greater mouse-eared bat</name>
    <name type="synonym">Vespertilio myotis</name>
    <dbReference type="NCBI Taxonomy" id="51298"/>
    <lineage>
        <taxon>Eukaryota</taxon>
        <taxon>Metazoa</taxon>
        <taxon>Chordata</taxon>
        <taxon>Craniata</taxon>
        <taxon>Vertebrata</taxon>
        <taxon>Euteleostomi</taxon>
        <taxon>Mammalia</taxon>
        <taxon>Eutheria</taxon>
        <taxon>Laurasiatheria</taxon>
        <taxon>Chiroptera</taxon>
        <taxon>Yangochiroptera</taxon>
        <taxon>Vespertilionidae</taxon>
        <taxon>Myotis</taxon>
    </lineage>
</organism>
<gene>
    <name evidence="1" type="ORF">mMyoMyo1_011629</name>
</gene>
<name>A0A7J7XHE2_MYOMY</name>
<evidence type="ECO:0000313" key="1">
    <source>
        <dbReference type="EMBL" id="KAF6349042.1"/>
    </source>
</evidence>
<protein>
    <submittedName>
        <fullName evidence="1">Uncharacterized protein</fullName>
    </submittedName>
</protein>